<evidence type="ECO:0000313" key="2">
    <source>
        <dbReference type="EMBL" id="OGG96076.1"/>
    </source>
</evidence>
<dbReference type="Pfam" id="PF04015">
    <property type="entry name" value="DUF362"/>
    <property type="match status" value="1"/>
</dbReference>
<evidence type="ECO:0000313" key="3">
    <source>
        <dbReference type="Proteomes" id="UP000178449"/>
    </source>
</evidence>
<dbReference type="EMBL" id="MFNE01000019">
    <property type="protein sequence ID" value="OGG96076.1"/>
    <property type="molecule type" value="Genomic_DNA"/>
</dbReference>
<dbReference type="InterPro" id="IPR007160">
    <property type="entry name" value="DUF362"/>
</dbReference>
<feature type="domain" description="DUF362" evidence="1">
    <location>
        <begin position="41"/>
        <end position="237"/>
    </location>
</feature>
<sequence>MAVYHFKTTGYQLDEIQAGLEKGLNALGGVTQILDGRQKLLFKPNFVAPSTPELAVATNPVFILAVLDFFKAYGCDGAIGESPGFGSVAGAVESLGLKEELARRQVPYFDFKKVRSFNTLNPRFPRLTIAKEIQDYDGLVNLPKLKTHCQAHFSGAVKNLYGCVPGKRKALRHMQARGDERAFAQMIYDNHLEAGAFLHIGDAIESLHVRGPSGGVPFPMGSGLIAQKAPELDLAFCGLINLDPLVTEQFQFSGLPQDQRVLGEPLVPCTQFQHSPKIPIFFNPYRIAKSVARNLFLQAKQGFS</sequence>
<gene>
    <name evidence="2" type="ORF">A2527_12210</name>
</gene>
<dbReference type="AlphaFoldDB" id="A0A1F6GD83"/>
<protein>
    <recommendedName>
        <fullName evidence="1">DUF362 domain-containing protein</fullName>
    </recommendedName>
</protein>
<reference evidence="2 3" key="1">
    <citation type="journal article" date="2016" name="Nat. Commun.">
        <title>Thousands of microbial genomes shed light on interconnected biogeochemical processes in an aquifer system.</title>
        <authorList>
            <person name="Anantharaman K."/>
            <person name="Brown C.T."/>
            <person name="Hug L.A."/>
            <person name="Sharon I."/>
            <person name="Castelle C.J."/>
            <person name="Probst A.J."/>
            <person name="Thomas B.C."/>
            <person name="Singh A."/>
            <person name="Wilkins M.J."/>
            <person name="Karaoz U."/>
            <person name="Brodie E.L."/>
            <person name="Williams K.H."/>
            <person name="Hubbard S.S."/>
            <person name="Banfield J.F."/>
        </authorList>
    </citation>
    <scope>NUCLEOTIDE SEQUENCE [LARGE SCALE GENOMIC DNA]</scope>
</reference>
<proteinExistence type="predicted"/>
<organism evidence="2 3">
    <name type="scientific">Candidatus Lambdaproteobacteria bacterium RIFOXYD2_FULL_50_16</name>
    <dbReference type="NCBI Taxonomy" id="1817772"/>
    <lineage>
        <taxon>Bacteria</taxon>
        <taxon>Pseudomonadati</taxon>
        <taxon>Pseudomonadota</taxon>
        <taxon>Candidatus Lambdaproteobacteria</taxon>
    </lineage>
</organism>
<evidence type="ECO:0000259" key="1">
    <source>
        <dbReference type="Pfam" id="PF04015"/>
    </source>
</evidence>
<comment type="caution">
    <text evidence="2">The sequence shown here is derived from an EMBL/GenBank/DDBJ whole genome shotgun (WGS) entry which is preliminary data.</text>
</comment>
<name>A0A1F6GD83_9PROT</name>
<dbReference type="Proteomes" id="UP000178449">
    <property type="component" value="Unassembled WGS sequence"/>
</dbReference>
<dbReference type="STRING" id="1817772.A2527_12210"/>
<accession>A0A1F6GD83</accession>